<name>A0A0B5J8F5_9VIRU</name>
<reference evidence="2 3" key="1">
    <citation type="journal article" date="2015" name="Parasitol. Res.">
        <title>Viruses in close associations with free-living amoebae.</title>
        <authorList>
            <person name="Scheid P."/>
        </authorList>
    </citation>
    <scope>NUCLEOTIDE SEQUENCE [LARGE SCALE GENOMIC DNA]</scope>
    <source>
        <strain evidence="2">KlaHel</strain>
    </source>
</reference>
<evidence type="ECO:0000313" key="2">
    <source>
        <dbReference type="EMBL" id="AJF98175.1"/>
    </source>
</evidence>
<keyword evidence="1" id="KW-1133">Transmembrane helix</keyword>
<keyword evidence="1" id="KW-0472">Membrane</keyword>
<dbReference type="GeneID" id="23463092"/>
<dbReference type="RefSeq" id="YP_009120410.1">
    <property type="nucleotide sequence ID" value="NC_026440.1"/>
</dbReference>
<evidence type="ECO:0000313" key="3">
    <source>
        <dbReference type="Proteomes" id="UP000202511"/>
    </source>
</evidence>
<accession>A0A0B5J8F5</accession>
<protein>
    <submittedName>
        <fullName evidence="2">Uncharacterized protein</fullName>
    </submittedName>
</protein>
<feature type="transmembrane region" description="Helical" evidence="1">
    <location>
        <begin position="12"/>
        <end position="37"/>
    </location>
</feature>
<dbReference type="EMBL" id="KP136319">
    <property type="protein sequence ID" value="AJF98175.1"/>
    <property type="molecule type" value="Genomic_DNA"/>
</dbReference>
<evidence type="ECO:0000256" key="1">
    <source>
        <dbReference type="SAM" id="Phobius"/>
    </source>
</evidence>
<dbReference type="KEGG" id="vg:23463092"/>
<dbReference type="Proteomes" id="UP000202511">
    <property type="component" value="Segment"/>
</dbReference>
<proteinExistence type="predicted"/>
<sequence length="155" mass="16887">MDDRRVVTAPFGAIIIIVIIEIIGWAAISAAHVFWSVCRRASRAVRRSSSSSSDNDKVVEIRSHYRLGSSAVASGHPSRSCVTSVHLSSSSYAVVRPDGLKLCALQCDLCACRFCFRQSTILHAAESGIRWRACGRPVAIDPTTRSPFIVRQEVG</sequence>
<organism evidence="2 3">
    <name type="scientific">Pandoravirus inopinatum</name>
    <dbReference type="NCBI Taxonomy" id="1605721"/>
    <lineage>
        <taxon>Viruses</taxon>
        <taxon>Pandoravirus</taxon>
    </lineage>
</organism>
<keyword evidence="1" id="KW-0812">Transmembrane</keyword>